<evidence type="ECO:0000313" key="4">
    <source>
        <dbReference type="Proteomes" id="UP000478892"/>
    </source>
</evidence>
<keyword evidence="1" id="KW-0812">Transmembrane</keyword>
<dbReference type="Pfam" id="PF07885">
    <property type="entry name" value="Ion_trans_2"/>
    <property type="match status" value="1"/>
</dbReference>
<keyword evidence="4" id="KW-1185">Reference proteome</keyword>
<organism evidence="3 4">
    <name type="scientific">Parasedimentitalea huanghaiensis</name>
    <dbReference type="NCBI Taxonomy" id="2682100"/>
    <lineage>
        <taxon>Bacteria</taxon>
        <taxon>Pseudomonadati</taxon>
        <taxon>Pseudomonadota</taxon>
        <taxon>Alphaproteobacteria</taxon>
        <taxon>Rhodobacterales</taxon>
        <taxon>Paracoccaceae</taxon>
        <taxon>Parasedimentitalea</taxon>
    </lineage>
</organism>
<dbReference type="Gene3D" id="1.10.287.70">
    <property type="match status" value="1"/>
</dbReference>
<proteinExistence type="predicted"/>
<dbReference type="EMBL" id="WQLV01000001">
    <property type="protein sequence ID" value="MVO14793.1"/>
    <property type="molecule type" value="Genomic_DNA"/>
</dbReference>
<dbReference type="InterPro" id="IPR013099">
    <property type="entry name" value="K_chnl_dom"/>
</dbReference>
<gene>
    <name evidence="3" type="ORF">GO984_03130</name>
</gene>
<sequence length="51" mass="5644">MLYFSTVTITTLGYGDIAPVTHRGRMLVALQTLFGIVFIGLFLNSLATPRR</sequence>
<name>A0A6L6WAG1_9RHOB</name>
<reference evidence="3 4" key="1">
    <citation type="submission" date="2019-12" db="EMBL/GenBank/DDBJ databases">
        <authorList>
            <person name="Zhang Y.-J."/>
        </authorList>
    </citation>
    <scope>NUCLEOTIDE SEQUENCE [LARGE SCALE GENOMIC DNA]</scope>
    <source>
        <strain evidence="3 4">CY05</strain>
    </source>
</reference>
<accession>A0A6L6WAG1</accession>
<dbReference type="AlphaFoldDB" id="A0A6L6WAG1"/>
<feature type="transmembrane region" description="Helical" evidence="1">
    <location>
        <begin position="26"/>
        <end position="47"/>
    </location>
</feature>
<protein>
    <recommendedName>
        <fullName evidence="2">Potassium channel domain-containing protein</fullName>
    </recommendedName>
</protein>
<keyword evidence="1" id="KW-1133">Transmembrane helix</keyword>
<keyword evidence="1" id="KW-0472">Membrane</keyword>
<feature type="domain" description="Potassium channel" evidence="2">
    <location>
        <begin position="2"/>
        <end position="47"/>
    </location>
</feature>
<comment type="caution">
    <text evidence="3">The sequence shown here is derived from an EMBL/GenBank/DDBJ whole genome shotgun (WGS) entry which is preliminary data.</text>
</comment>
<evidence type="ECO:0000256" key="1">
    <source>
        <dbReference type="SAM" id="Phobius"/>
    </source>
</evidence>
<evidence type="ECO:0000259" key="2">
    <source>
        <dbReference type="Pfam" id="PF07885"/>
    </source>
</evidence>
<dbReference type="Proteomes" id="UP000478892">
    <property type="component" value="Unassembled WGS sequence"/>
</dbReference>
<evidence type="ECO:0000313" key="3">
    <source>
        <dbReference type="EMBL" id="MVO14793.1"/>
    </source>
</evidence>
<dbReference type="SUPFAM" id="SSF81324">
    <property type="entry name" value="Voltage-gated potassium channels"/>
    <property type="match status" value="1"/>
</dbReference>